<reference evidence="10 11" key="1">
    <citation type="submission" date="2015-04" db="EMBL/GenBank/DDBJ databases">
        <authorList>
            <person name="Syromyatnikov M.Y."/>
            <person name="Popov V.N."/>
        </authorList>
    </citation>
    <scope>NUCLEOTIDE SEQUENCE [LARGE SCALE GENOMIC DNA]</scope>
</reference>
<dbReference type="GO" id="GO:0016020">
    <property type="term" value="C:membrane"/>
    <property type="evidence" value="ECO:0007669"/>
    <property type="project" value="UniProtKB-SubCell"/>
</dbReference>
<dbReference type="STRING" id="568069.A0A1J1IBA0"/>
<dbReference type="InterPro" id="IPR007829">
    <property type="entry name" value="TM2"/>
</dbReference>
<gene>
    <name evidence="10" type="ORF">CLUMA_CG009680</name>
</gene>
<dbReference type="Pfam" id="PF05154">
    <property type="entry name" value="TM2"/>
    <property type="match status" value="1"/>
</dbReference>
<dbReference type="PANTHER" id="PTHR21016">
    <property type="entry name" value="BETA-AMYLOID BINDING PROTEIN-RELATED"/>
    <property type="match status" value="1"/>
</dbReference>
<dbReference type="InterPro" id="IPR050932">
    <property type="entry name" value="TM2D1-3-like"/>
</dbReference>
<evidence type="ECO:0000313" key="11">
    <source>
        <dbReference type="Proteomes" id="UP000183832"/>
    </source>
</evidence>
<evidence type="ECO:0000256" key="3">
    <source>
        <dbReference type="ARBA" id="ARBA00022692"/>
    </source>
</evidence>
<keyword evidence="3 8" id="KW-0812">Transmembrane</keyword>
<evidence type="ECO:0000256" key="1">
    <source>
        <dbReference type="ARBA" id="ARBA00004141"/>
    </source>
</evidence>
<comment type="subcellular location">
    <subcellularLocation>
        <location evidence="1">Membrane</location>
        <topology evidence="1">Multi-pass membrane protein</topology>
    </subcellularLocation>
</comment>
<dbReference type="AlphaFoldDB" id="A0A1J1IBA0"/>
<evidence type="ECO:0000256" key="8">
    <source>
        <dbReference type="SAM" id="Phobius"/>
    </source>
</evidence>
<evidence type="ECO:0000256" key="5">
    <source>
        <dbReference type="ARBA" id="ARBA00022989"/>
    </source>
</evidence>
<sequence>MNMYLVIDRRFVAFMFVSLITNHIKYSETAINNNMESNSKSLKQNQSSSDNFLQASHDDDKTFDPNQCGLPKGHPLMECSALNYPCIKCTYDMSCLYGEFSNATCDVKNGVECIGSRQFQRQFMCRYCFLTDQWEHDCMQKTTCNSVQLRKLHKTNCTVHNDVLCLGNRHFAKNIRCNWTRGSKYFTALILSVTLGGFGVDRFYLGHWQEGIGKLFSFGGLGVWTVIDAILISIGFLGTSDGSLLL</sequence>
<keyword evidence="6 8" id="KW-0472">Membrane</keyword>
<dbReference type="EMBL" id="CVRI01000043">
    <property type="protein sequence ID" value="CRK96254.1"/>
    <property type="molecule type" value="Genomic_DNA"/>
</dbReference>
<organism evidence="10 11">
    <name type="scientific">Clunio marinus</name>
    <dbReference type="NCBI Taxonomy" id="568069"/>
    <lineage>
        <taxon>Eukaryota</taxon>
        <taxon>Metazoa</taxon>
        <taxon>Ecdysozoa</taxon>
        <taxon>Arthropoda</taxon>
        <taxon>Hexapoda</taxon>
        <taxon>Insecta</taxon>
        <taxon>Pterygota</taxon>
        <taxon>Neoptera</taxon>
        <taxon>Endopterygota</taxon>
        <taxon>Diptera</taxon>
        <taxon>Nematocera</taxon>
        <taxon>Chironomoidea</taxon>
        <taxon>Chironomidae</taxon>
        <taxon>Clunio</taxon>
    </lineage>
</organism>
<evidence type="ECO:0000256" key="4">
    <source>
        <dbReference type="ARBA" id="ARBA00022729"/>
    </source>
</evidence>
<proteinExistence type="inferred from homology"/>
<protein>
    <submittedName>
        <fullName evidence="10">CLUMA_CG009680, isoform A</fullName>
    </submittedName>
</protein>
<dbReference type="PANTHER" id="PTHR21016:SF7">
    <property type="entry name" value="TM2 DOMAIN-CONTAINING PROTEIN 3"/>
    <property type="match status" value="1"/>
</dbReference>
<evidence type="ECO:0000256" key="2">
    <source>
        <dbReference type="ARBA" id="ARBA00008284"/>
    </source>
</evidence>
<evidence type="ECO:0000256" key="6">
    <source>
        <dbReference type="ARBA" id="ARBA00023136"/>
    </source>
</evidence>
<dbReference type="Proteomes" id="UP000183832">
    <property type="component" value="Unassembled WGS sequence"/>
</dbReference>
<accession>A0A1J1IBA0</accession>
<comment type="similarity">
    <text evidence="2">Belongs to the TM2 family.</text>
</comment>
<evidence type="ECO:0000259" key="9">
    <source>
        <dbReference type="Pfam" id="PF05154"/>
    </source>
</evidence>
<keyword evidence="5 8" id="KW-1133">Transmembrane helix</keyword>
<keyword evidence="4" id="KW-0732">Signal</keyword>
<keyword evidence="11" id="KW-1185">Reference proteome</keyword>
<keyword evidence="7" id="KW-0325">Glycoprotein</keyword>
<feature type="transmembrane region" description="Helical" evidence="8">
    <location>
        <begin position="185"/>
        <end position="204"/>
    </location>
</feature>
<name>A0A1J1IBA0_9DIPT</name>
<evidence type="ECO:0000313" key="10">
    <source>
        <dbReference type="EMBL" id="CRK96254.1"/>
    </source>
</evidence>
<feature type="transmembrane region" description="Helical" evidence="8">
    <location>
        <begin position="216"/>
        <end position="237"/>
    </location>
</feature>
<dbReference type="OrthoDB" id="10257855at2759"/>
<evidence type="ECO:0000256" key="7">
    <source>
        <dbReference type="ARBA" id="ARBA00023180"/>
    </source>
</evidence>
<feature type="domain" description="TM2" evidence="9">
    <location>
        <begin position="183"/>
        <end position="230"/>
    </location>
</feature>